<reference evidence="1 2" key="1">
    <citation type="journal article" date="2024" name="G3 (Bethesda)">
        <title>Genome assembly of Hibiscus sabdariffa L. provides insights into metabolisms of medicinal natural products.</title>
        <authorList>
            <person name="Kim T."/>
        </authorList>
    </citation>
    <scope>NUCLEOTIDE SEQUENCE [LARGE SCALE GENOMIC DNA]</scope>
    <source>
        <strain evidence="1">TK-2024</strain>
        <tissue evidence="1">Old leaves</tissue>
    </source>
</reference>
<accession>A0ABR2SZD6</accession>
<comment type="caution">
    <text evidence="1">The sequence shown here is derived from an EMBL/GenBank/DDBJ whole genome shotgun (WGS) entry which is preliminary data.</text>
</comment>
<proteinExistence type="predicted"/>
<organism evidence="1 2">
    <name type="scientific">Hibiscus sabdariffa</name>
    <name type="common">roselle</name>
    <dbReference type="NCBI Taxonomy" id="183260"/>
    <lineage>
        <taxon>Eukaryota</taxon>
        <taxon>Viridiplantae</taxon>
        <taxon>Streptophyta</taxon>
        <taxon>Embryophyta</taxon>
        <taxon>Tracheophyta</taxon>
        <taxon>Spermatophyta</taxon>
        <taxon>Magnoliopsida</taxon>
        <taxon>eudicotyledons</taxon>
        <taxon>Gunneridae</taxon>
        <taxon>Pentapetalae</taxon>
        <taxon>rosids</taxon>
        <taxon>malvids</taxon>
        <taxon>Malvales</taxon>
        <taxon>Malvaceae</taxon>
        <taxon>Malvoideae</taxon>
        <taxon>Hibiscus</taxon>
    </lineage>
</organism>
<sequence length="86" mass="9450">MVTGCIFWPPSFCTASPGFSITEVELCTAYEHGFGVIFWLDSEVEYLPVVFSILHSLLLTPSGSLSSGLFLTHFLVDLWCISIGES</sequence>
<gene>
    <name evidence="1" type="ORF">V6N11_032020</name>
</gene>
<dbReference type="Proteomes" id="UP001396334">
    <property type="component" value="Unassembled WGS sequence"/>
</dbReference>
<keyword evidence="2" id="KW-1185">Reference proteome</keyword>
<protein>
    <submittedName>
        <fullName evidence="1">Uncharacterized protein</fullName>
    </submittedName>
</protein>
<dbReference type="EMBL" id="JBBPBN010000010">
    <property type="protein sequence ID" value="KAK9030598.1"/>
    <property type="molecule type" value="Genomic_DNA"/>
</dbReference>
<name>A0ABR2SZD6_9ROSI</name>
<evidence type="ECO:0000313" key="1">
    <source>
        <dbReference type="EMBL" id="KAK9030598.1"/>
    </source>
</evidence>
<evidence type="ECO:0000313" key="2">
    <source>
        <dbReference type="Proteomes" id="UP001396334"/>
    </source>
</evidence>